<dbReference type="Proteomes" id="UP001057402">
    <property type="component" value="Chromosome 10"/>
</dbReference>
<accession>A0ACB9MDM2</accession>
<protein>
    <submittedName>
        <fullName evidence="1">Uncharacterized protein</fullName>
    </submittedName>
</protein>
<sequence>MTPSTKLGISAVLVVILVLLRGDSSAVARDLASNSFGGLWERTTVILYNHLGAAVTHHCRSKDNDLGIHVLQQGQSWNFSFSPDVFFKTLFYSSFQWDGQVRYFNVYQGSRDFGFKVVSWRLKPTGPCYILGQDENCFHWKSAPGIST</sequence>
<keyword evidence="2" id="KW-1185">Reference proteome</keyword>
<gene>
    <name evidence="1" type="ORF">MLD38_035051</name>
</gene>
<dbReference type="EMBL" id="CM042889">
    <property type="protein sequence ID" value="KAI4321701.1"/>
    <property type="molecule type" value="Genomic_DNA"/>
</dbReference>
<evidence type="ECO:0000313" key="1">
    <source>
        <dbReference type="EMBL" id="KAI4321701.1"/>
    </source>
</evidence>
<organism evidence="1 2">
    <name type="scientific">Melastoma candidum</name>
    <dbReference type="NCBI Taxonomy" id="119954"/>
    <lineage>
        <taxon>Eukaryota</taxon>
        <taxon>Viridiplantae</taxon>
        <taxon>Streptophyta</taxon>
        <taxon>Embryophyta</taxon>
        <taxon>Tracheophyta</taxon>
        <taxon>Spermatophyta</taxon>
        <taxon>Magnoliopsida</taxon>
        <taxon>eudicotyledons</taxon>
        <taxon>Gunneridae</taxon>
        <taxon>Pentapetalae</taxon>
        <taxon>rosids</taxon>
        <taxon>malvids</taxon>
        <taxon>Myrtales</taxon>
        <taxon>Melastomataceae</taxon>
        <taxon>Melastomatoideae</taxon>
        <taxon>Melastomateae</taxon>
        <taxon>Melastoma</taxon>
    </lineage>
</organism>
<comment type="caution">
    <text evidence="1">The sequence shown here is derived from an EMBL/GenBank/DDBJ whole genome shotgun (WGS) entry which is preliminary data.</text>
</comment>
<proteinExistence type="predicted"/>
<reference evidence="2" key="1">
    <citation type="journal article" date="2023" name="Front. Plant Sci.">
        <title>Chromosomal-level genome assembly of Melastoma candidum provides insights into trichome evolution.</title>
        <authorList>
            <person name="Zhong Y."/>
            <person name="Wu W."/>
            <person name="Sun C."/>
            <person name="Zou P."/>
            <person name="Liu Y."/>
            <person name="Dai S."/>
            <person name="Zhou R."/>
        </authorList>
    </citation>
    <scope>NUCLEOTIDE SEQUENCE [LARGE SCALE GENOMIC DNA]</scope>
</reference>
<evidence type="ECO:0000313" key="2">
    <source>
        <dbReference type="Proteomes" id="UP001057402"/>
    </source>
</evidence>
<name>A0ACB9MDM2_9MYRT</name>